<dbReference type="InterPro" id="IPR024344">
    <property type="entry name" value="MDMPI_metal-binding"/>
</dbReference>
<feature type="domain" description="Mycothiol-dependent maleylpyruvate isomerase metal-binding" evidence="1">
    <location>
        <begin position="19"/>
        <end position="152"/>
    </location>
</feature>
<evidence type="ECO:0000313" key="2">
    <source>
        <dbReference type="EMBL" id="MBE1530857.1"/>
    </source>
</evidence>
<protein>
    <submittedName>
        <fullName evidence="2">Uncharacterized protein (TIGR03083 family)</fullName>
    </submittedName>
</protein>
<organism evidence="2 3">
    <name type="scientific">Actinomadura algeriensis</name>
    <dbReference type="NCBI Taxonomy" id="1679523"/>
    <lineage>
        <taxon>Bacteria</taxon>
        <taxon>Bacillati</taxon>
        <taxon>Actinomycetota</taxon>
        <taxon>Actinomycetes</taxon>
        <taxon>Streptosporangiales</taxon>
        <taxon>Thermomonosporaceae</taxon>
        <taxon>Actinomadura</taxon>
    </lineage>
</organism>
<comment type="caution">
    <text evidence="2">The sequence shown here is derived from an EMBL/GenBank/DDBJ whole genome shotgun (WGS) entry which is preliminary data.</text>
</comment>
<dbReference type="Pfam" id="PF11716">
    <property type="entry name" value="MDMPI_N"/>
    <property type="match status" value="1"/>
</dbReference>
<dbReference type="InterPro" id="IPR034660">
    <property type="entry name" value="DinB/YfiT-like"/>
</dbReference>
<sequence>MDETVPADMRASTDAWEQTLRSSLDLAATFDAADWDRPTECPGWTVKDQYSHLIGVERALLGDPEPQVSVPEFDHVRSDFGRSLEVAVHARRSVPGPEVAAELAGTLDRRLAQLPGIDPAQGLILPNGKEGTYARLMTFRAMDCWTHEQDVRRAVGRPGNLDAPAAHCFWSILGIGLPLVVARFAKAGPGASVLFTITGPPSFRSAIVVGADGRGVPADPEPADFTAELDMDLETYLRLAAGRCTPEAVTVRTKGDEDLAARVLATMALTT</sequence>
<dbReference type="RefSeq" id="WP_192757815.1">
    <property type="nucleotide sequence ID" value="NZ_JADBDZ010000001.1"/>
</dbReference>
<proteinExistence type="predicted"/>
<gene>
    <name evidence="2" type="ORF">H4W34_000690</name>
</gene>
<evidence type="ECO:0000313" key="3">
    <source>
        <dbReference type="Proteomes" id="UP000627838"/>
    </source>
</evidence>
<dbReference type="Gene3D" id="1.20.120.450">
    <property type="entry name" value="dinb family like domain"/>
    <property type="match status" value="1"/>
</dbReference>
<accession>A0ABR9JJY6</accession>
<dbReference type="SUPFAM" id="SSF109854">
    <property type="entry name" value="DinB/YfiT-like putative metalloenzymes"/>
    <property type="match status" value="1"/>
</dbReference>
<dbReference type="NCBIfam" id="TIGR03083">
    <property type="entry name" value="maleylpyruvate isomerase family mycothiol-dependent enzyme"/>
    <property type="match status" value="1"/>
</dbReference>
<keyword evidence="3" id="KW-1185">Reference proteome</keyword>
<dbReference type="EMBL" id="JADBDZ010000001">
    <property type="protein sequence ID" value="MBE1530857.1"/>
    <property type="molecule type" value="Genomic_DNA"/>
</dbReference>
<reference evidence="2 3" key="1">
    <citation type="submission" date="2020-10" db="EMBL/GenBank/DDBJ databases">
        <title>Sequencing the genomes of 1000 actinobacteria strains.</title>
        <authorList>
            <person name="Klenk H.-P."/>
        </authorList>
    </citation>
    <scope>NUCLEOTIDE SEQUENCE [LARGE SCALE GENOMIC DNA]</scope>
    <source>
        <strain evidence="2 3">DSM 46744</strain>
    </source>
</reference>
<name>A0ABR9JJY6_9ACTN</name>
<dbReference type="InterPro" id="IPR017517">
    <property type="entry name" value="Maleyloyr_isom"/>
</dbReference>
<evidence type="ECO:0000259" key="1">
    <source>
        <dbReference type="Pfam" id="PF11716"/>
    </source>
</evidence>
<dbReference type="Proteomes" id="UP000627838">
    <property type="component" value="Unassembled WGS sequence"/>
</dbReference>